<dbReference type="InParanoid" id="A0A665U3E0"/>
<keyword evidence="3" id="KW-1185">Reference proteome</keyword>
<name>A0A665U3E0_ECHNA</name>
<reference evidence="2" key="1">
    <citation type="submission" date="2021-04" db="EMBL/GenBank/DDBJ databases">
        <authorList>
            <consortium name="Wellcome Sanger Institute Data Sharing"/>
        </authorList>
    </citation>
    <scope>NUCLEOTIDE SEQUENCE [LARGE SCALE GENOMIC DNA]</scope>
</reference>
<dbReference type="Proteomes" id="UP000472264">
    <property type="component" value="Chromosome 14"/>
</dbReference>
<keyword evidence="1" id="KW-0472">Membrane</keyword>
<reference evidence="2" key="2">
    <citation type="submission" date="2025-08" db="UniProtKB">
        <authorList>
            <consortium name="Ensembl"/>
        </authorList>
    </citation>
    <scope>IDENTIFICATION</scope>
</reference>
<proteinExistence type="predicted"/>
<sequence length="234" mass="25962">MMTLIAHRLTHLLTLKHSAVREVELVMLSTEDYYDLDDPVTPNSPIRMSKPTLTERCNYNPCLEGQSCKVLADSTGCLCPGLTLPSVAPEKPNLKSVSWNGSQVVIEWCAPNSYVTAYVVTVAGKERQKFGNNRRTGAVGMIDHTAKVCVAAENDSGISDGSCMKYQPGDSSLALKAGLIGGALGFLLLLFLAIFNVFWKITPMRLKIKRYKRDIANCYFYFLHLKKYLFGEVL</sequence>
<protein>
    <submittedName>
        <fullName evidence="2">Uncharacterized protein</fullName>
    </submittedName>
</protein>
<reference evidence="2" key="3">
    <citation type="submission" date="2025-09" db="UniProtKB">
        <authorList>
            <consortium name="Ensembl"/>
        </authorList>
    </citation>
    <scope>IDENTIFICATION</scope>
</reference>
<organism evidence="2 3">
    <name type="scientific">Echeneis naucrates</name>
    <name type="common">Live sharksucker</name>
    <dbReference type="NCBI Taxonomy" id="173247"/>
    <lineage>
        <taxon>Eukaryota</taxon>
        <taxon>Metazoa</taxon>
        <taxon>Chordata</taxon>
        <taxon>Craniata</taxon>
        <taxon>Vertebrata</taxon>
        <taxon>Euteleostomi</taxon>
        <taxon>Actinopterygii</taxon>
        <taxon>Neopterygii</taxon>
        <taxon>Teleostei</taxon>
        <taxon>Neoteleostei</taxon>
        <taxon>Acanthomorphata</taxon>
        <taxon>Carangaria</taxon>
        <taxon>Carangiformes</taxon>
        <taxon>Echeneidae</taxon>
        <taxon>Echeneis</taxon>
    </lineage>
</organism>
<accession>A0A665U3E0</accession>
<evidence type="ECO:0000313" key="3">
    <source>
        <dbReference type="Proteomes" id="UP000472264"/>
    </source>
</evidence>
<evidence type="ECO:0000313" key="2">
    <source>
        <dbReference type="Ensembl" id="ENSENLP00000013679.1"/>
    </source>
</evidence>
<dbReference type="AlphaFoldDB" id="A0A665U3E0"/>
<keyword evidence="1" id="KW-0812">Transmembrane</keyword>
<keyword evidence="1" id="KW-1133">Transmembrane helix</keyword>
<feature type="transmembrane region" description="Helical" evidence="1">
    <location>
        <begin position="173"/>
        <end position="199"/>
    </location>
</feature>
<evidence type="ECO:0000256" key="1">
    <source>
        <dbReference type="SAM" id="Phobius"/>
    </source>
</evidence>
<dbReference type="Ensembl" id="ENSENLT00000014229.1">
    <property type="protein sequence ID" value="ENSENLP00000013679.1"/>
    <property type="gene ID" value="ENSENLG00000006459.1"/>
</dbReference>
<dbReference type="OMA" id="THYIVWV"/>